<evidence type="ECO:0000313" key="3">
    <source>
        <dbReference type="Proteomes" id="UP000236197"/>
    </source>
</evidence>
<dbReference type="InterPro" id="IPR005531">
    <property type="entry name" value="Asp23"/>
</dbReference>
<name>A0A2K2U970_9ACTN</name>
<dbReference type="PANTHER" id="PTHR34297:SF2">
    <property type="entry name" value="ASP23_GLS24 FAMILY ENVELOPE STRESS RESPONSE PROTEIN"/>
    <property type="match status" value="1"/>
</dbReference>
<organism evidence="2 3">
    <name type="scientific">Enteroscipio rubneri</name>
    <dbReference type="NCBI Taxonomy" id="2070686"/>
    <lineage>
        <taxon>Bacteria</taxon>
        <taxon>Bacillati</taxon>
        <taxon>Actinomycetota</taxon>
        <taxon>Coriobacteriia</taxon>
        <taxon>Eggerthellales</taxon>
        <taxon>Eggerthellaceae</taxon>
        <taxon>Enteroscipio</taxon>
    </lineage>
</organism>
<dbReference type="RefSeq" id="WP_103265832.1">
    <property type="nucleotide sequence ID" value="NZ_CABMLE010000020.1"/>
</dbReference>
<evidence type="ECO:0000256" key="1">
    <source>
        <dbReference type="ARBA" id="ARBA00005721"/>
    </source>
</evidence>
<dbReference type="Proteomes" id="UP000236197">
    <property type="component" value="Unassembled WGS sequence"/>
</dbReference>
<accession>A0A2K2U970</accession>
<dbReference type="EMBL" id="PPEK01000020">
    <property type="protein sequence ID" value="PNV66809.1"/>
    <property type="molecule type" value="Genomic_DNA"/>
</dbReference>
<protein>
    <submittedName>
        <fullName evidence="2">Asp23/Gls24 family envelope stress response protein</fullName>
    </submittedName>
</protein>
<proteinExistence type="inferred from homology"/>
<dbReference type="PANTHER" id="PTHR34297">
    <property type="entry name" value="HYPOTHETICAL CYTOSOLIC PROTEIN-RELATED"/>
    <property type="match status" value="1"/>
</dbReference>
<evidence type="ECO:0000313" key="2">
    <source>
        <dbReference type="EMBL" id="PNV66809.1"/>
    </source>
</evidence>
<gene>
    <name evidence="2" type="ORF">C2L71_11140</name>
</gene>
<reference evidence="3" key="1">
    <citation type="submission" date="2018-01" db="EMBL/GenBank/DDBJ databases">
        <title>Rubneribacter badeniensis gen. nov., sp. nov., and Colonibacter rubneri, gen. nov., sp. nov., WGS of new members of the Eggerthellaceae.</title>
        <authorList>
            <person name="Danylec N."/>
            <person name="Stoll D.A."/>
            <person name="Doetsch A."/>
            <person name="Kulling S.E."/>
            <person name="Huch M."/>
        </authorList>
    </citation>
    <scope>NUCLEOTIDE SEQUENCE [LARGE SCALE GENOMIC DNA]</scope>
    <source>
        <strain evidence="3">ResAG-96</strain>
    </source>
</reference>
<dbReference type="Pfam" id="PF03780">
    <property type="entry name" value="Asp23"/>
    <property type="match status" value="1"/>
</dbReference>
<comment type="similarity">
    <text evidence="1">Belongs to the asp23 family.</text>
</comment>
<keyword evidence="3" id="KW-1185">Reference proteome</keyword>
<comment type="caution">
    <text evidence="2">The sequence shown here is derived from an EMBL/GenBank/DDBJ whole genome shotgun (WGS) entry which is preliminary data.</text>
</comment>
<sequence>MNDTIPGNLHVANDVLADMVGNAALECYGVVGMAAPSAVDGIAKILPASRLRRGVVVTSTDAGVHVELYVVIEYGTNINTVSQNLIDQVTFALTEYARVPLDGVEVHVQGVKVRK</sequence>
<dbReference type="AlphaFoldDB" id="A0A2K2U970"/>
<dbReference type="OrthoDB" id="9791482at2"/>